<dbReference type="EnsemblPlants" id="Kaladp0033s0008.1.v1.1">
    <property type="protein sequence ID" value="Kaladp0033s0008.1.v1.1"/>
    <property type="gene ID" value="Kaladp0033s0008.v1.1"/>
</dbReference>
<organism evidence="1 2">
    <name type="scientific">Kalanchoe fedtschenkoi</name>
    <name type="common">Lavender scallops</name>
    <name type="synonym">South American air plant</name>
    <dbReference type="NCBI Taxonomy" id="63787"/>
    <lineage>
        <taxon>Eukaryota</taxon>
        <taxon>Viridiplantae</taxon>
        <taxon>Streptophyta</taxon>
        <taxon>Embryophyta</taxon>
        <taxon>Tracheophyta</taxon>
        <taxon>Spermatophyta</taxon>
        <taxon>Magnoliopsida</taxon>
        <taxon>eudicotyledons</taxon>
        <taxon>Gunneridae</taxon>
        <taxon>Pentapetalae</taxon>
        <taxon>Saxifragales</taxon>
        <taxon>Crassulaceae</taxon>
        <taxon>Kalanchoe</taxon>
    </lineage>
</organism>
<sequence length="201" mass="23388">MKLTKFDKKIFISTPPSLTRCSAPHLVVRPRRIAPQADFLLWPNRHRRLRNPPCRFRPRSHSISRRWRRAWRRSWRGSWTERSSRTVCCHTILTARRWPIRLKFCRLPRLFTIGRLIRVEGPSFVCQSNAMGHPPKIVPESEISFFKNGVCPDIAFKNLCGEHCYPAASMYTLRGRPNCEVTFNFGPVSLMTSAVIQCPSP</sequence>
<protein>
    <submittedName>
        <fullName evidence="1">Uncharacterized protein</fullName>
    </submittedName>
</protein>
<dbReference type="GO" id="GO:0000976">
    <property type="term" value="F:transcription cis-regulatory region binding"/>
    <property type="evidence" value="ECO:0007669"/>
    <property type="project" value="TreeGrafter"/>
</dbReference>
<dbReference type="PANTHER" id="PTHR10598">
    <property type="entry name" value="SET1/ASH2 HISTONE METHYLTRANSFERASE COMPLEX SUBUNIT ASH2"/>
    <property type="match status" value="1"/>
</dbReference>
<keyword evidence="2" id="KW-1185">Reference proteome</keyword>
<dbReference type="SUPFAM" id="SSF49899">
    <property type="entry name" value="Concanavalin A-like lectins/glucanases"/>
    <property type="match status" value="1"/>
</dbReference>
<dbReference type="PANTHER" id="PTHR10598:SF0">
    <property type="entry name" value="SET1_ASH2 HISTONE METHYLTRANSFERASE COMPLEX SUBUNIT ASH2"/>
    <property type="match status" value="1"/>
</dbReference>
<dbReference type="Gene3D" id="2.60.120.920">
    <property type="match status" value="1"/>
</dbReference>
<accession>A0A7N0TDP6</accession>
<evidence type="ECO:0000313" key="2">
    <source>
        <dbReference type="Proteomes" id="UP000594263"/>
    </source>
</evidence>
<reference evidence="1" key="1">
    <citation type="submission" date="2021-01" db="UniProtKB">
        <authorList>
            <consortium name="EnsemblPlants"/>
        </authorList>
    </citation>
    <scope>IDENTIFICATION</scope>
</reference>
<name>A0A7N0TDP6_KALFE</name>
<evidence type="ECO:0000313" key="1">
    <source>
        <dbReference type="EnsemblPlants" id="Kaladp0033s0008.1.v1.1"/>
    </source>
</evidence>
<dbReference type="Proteomes" id="UP000594263">
    <property type="component" value="Unplaced"/>
</dbReference>
<dbReference type="GO" id="GO:0048188">
    <property type="term" value="C:Set1C/COMPASS complex"/>
    <property type="evidence" value="ECO:0007669"/>
    <property type="project" value="InterPro"/>
</dbReference>
<dbReference type="InterPro" id="IPR037353">
    <property type="entry name" value="ASH2"/>
</dbReference>
<dbReference type="InterPro" id="IPR043136">
    <property type="entry name" value="B30.2/SPRY_sf"/>
</dbReference>
<dbReference type="InterPro" id="IPR013320">
    <property type="entry name" value="ConA-like_dom_sf"/>
</dbReference>
<proteinExistence type="predicted"/>
<dbReference type="AlphaFoldDB" id="A0A7N0TDP6"/>
<dbReference type="Gramene" id="Kaladp0033s0008.1.v1.1">
    <property type="protein sequence ID" value="Kaladp0033s0008.1.v1.1"/>
    <property type="gene ID" value="Kaladp0033s0008.v1.1"/>
</dbReference>